<reference evidence="1" key="1">
    <citation type="journal article" date="2015" name="Nature">
        <title>Complex archaea that bridge the gap between prokaryotes and eukaryotes.</title>
        <authorList>
            <person name="Spang A."/>
            <person name="Saw J.H."/>
            <person name="Jorgensen S.L."/>
            <person name="Zaremba-Niedzwiedzka K."/>
            <person name="Martijn J."/>
            <person name="Lind A.E."/>
            <person name="van Eijk R."/>
            <person name="Schleper C."/>
            <person name="Guy L."/>
            <person name="Ettema T.J."/>
        </authorList>
    </citation>
    <scope>NUCLEOTIDE SEQUENCE</scope>
</reference>
<sequence>MRSGRLRHRLSLQSPTHTNTSVGTIVTTWGTVATIWGSIEPLRVGSREFYDSALINSDIKAQVITRYTNDVEPNYRFVFGTRVFPILAVLNIMERNKEMHFGVKEEVIK</sequence>
<dbReference type="EMBL" id="LAZR01031985">
    <property type="protein sequence ID" value="KKL52183.1"/>
    <property type="molecule type" value="Genomic_DNA"/>
</dbReference>
<protein>
    <submittedName>
        <fullName evidence="1">Uncharacterized protein</fullName>
    </submittedName>
</protein>
<dbReference type="Pfam" id="PF05521">
    <property type="entry name" value="Phage_HCP"/>
    <property type="match status" value="1"/>
</dbReference>
<dbReference type="Gene3D" id="2.40.10.270">
    <property type="entry name" value="Bacteriophage SPP1 head-tail adaptor protein"/>
    <property type="match status" value="1"/>
</dbReference>
<comment type="caution">
    <text evidence="1">The sequence shown here is derived from an EMBL/GenBank/DDBJ whole genome shotgun (WGS) entry which is preliminary data.</text>
</comment>
<name>A0A0F9CRX2_9ZZZZ</name>
<organism evidence="1">
    <name type="scientific">marine sediment metagenome</name>
    <dbReference type="NCBI Taxonomy" id="412755"/>
    <lineage>
        <taxon>unclassified sequences</taxon>
        <taxon>metagenomes</taxon>
        <taxon>ecological metagenomes</taxon>
    </lineage>
</organism>
<proteinExistence type="predicted"/>
<accession>A0A0F9CRX2</accession>
<dbReference type="InterPro" id="IPR008767">
    <property type="entry name" value="Phage_SPP1_head-tail_adaptor"/>
</dbReference>
<dbReference type="InterPro" id="IPR038666">
    <property type="entry name" value="SSP1_head-tail_sf"/>
</dbReference>
<evidence type="ECO:0000313" key="1">
    <source>
        <dbReference type="EMBL" id="KKL52183.1"/>
    </source>
</evidence>
<dbReference type="AlphaFoldDB" id="A0A0F9CRX2"/>
<dbReference type="NCBIfam" id="TIGR01563">
    <property type="entry name" value="gp16_SPP1"/>
    <property type="match status" value="1"/>
</dbReference>
<gene>
    <name evidence="1" type="ORF">LCGC14_2288060</name>
</gene>